<comment type="caution">
    <text evidence="3">The sequence shown here is derived from an EMBL/GenBank/DDBJ whole genome shotgun (WGS) entry which is preliminary data.</text>
</comment>
<reference evidence="3 4" key="1">
    <citation type="journal article" date="2020" name="Mol. Biol. Evol.">
        <title>Distinct Expression and Methylation Patterns for Genes with Different Fates following a Single Whole-Genome Duplication in Flowering Plants.</title>
        <authorList>
            <person name="Shi T."/>
            <person name="Rahmani R.S."/>
            <person name="Gugger P.F."/>
            <person name="Wang M."/>
            <person name="Li H."/>
            <person name="Zhang Y."/>
            <person name="Li Z."/>
            <person name="Wang Q."/>
            <person name="Van de Peer Y."/>
            <person name="Marchal K."/>
            <person name="Chen J."/>
        </authorList>
    </citation>
    <scope>NUCLEOTIDE SEQUENCE [LARGE SCALE GENOMIC DNA]</scope>
    <source>
        <tissue evidence="3">Leaf</tissue>
    </source>
</reference>
<evidence type="ECO:0000313" key="4">
    <source>
        <dbReference type="Proteomes" id="UP000607653"/>
    </source>
</evidence>
<dbReference type="PANTHER" id="PTHR31350">
    <property type="entry name" value="SI:DKEY-261L7.2"/>
    <property type="match status" value="1"/>
</dbReference>
<dbReference type="InterPro" id="IPR032698">
    <property type="entry name" value="SirB1_N"/>
</dbReference>
<sequence>MVAMSSLTPWTAATSSPLTTSPPSSRSNFPKHLPFPSSSPPCLIFRCQSQNLTQDHQFVLHDALDASGFDTHHARAARDSFCSQISRLSSLERETSICIDRGVDLGTTALHIAAEDHNLVSQSSEAFPVDEFVDRLDDVSMGCLSRCSSSFRSSPEDFLGSLERYLYGYMGFRRATARNQSETQALYLDSVLTHRSGSVVMLSLIYSEILKMVRMWDLLNFDVEIYFPHDLVSLPRGYQKQKSKVADQSHIMTSQSLLAEVLRNLKEAFWPFKYDHTMSLFLRAAHAANCIGRPSILEQSGGIEIASAKAIKHKAEYGVWNGDMRCALSACERLILLESGSNELRDYSVLLYHCGFYQESLHYLKLYQSLRNSCIQKQSSNASRNLEEDEVEKLMIRLNLILMEQGWTRSSCVA</sequence>
<dbReference type="AlphaFoldDB" id="A0A822ZGE5"/>
<keyword evidence="4" id="KW-1185">Reference proteome</keyword>
<dbReference type="Proteomes" id="UP000607653">
    <property type="component" value="Unassembled WGS sequence"/>
</dbReference>
<feature type="region of interest" description="Disordered" evidence="1">
    <location>
        <begin position="1"/>
        <end position="32"/>
    </location>
</feature>
<evidence type="ECO:0000256" key="1">
    <source>
        <dbReference type="SAM" id="MobiDB-lite"/>
    </source>
</evidence>
<feature type="domain" description="Protein SirB1 N-terminal" evidence="2">
    <location>
        <begin position="143"/>
        <end position="212"/>
    </location>
</feature>
<gene>
    <name evidence="3" type="ORF">HUJ06_000971</name>
</gene>
<protein>
    <recommendedName>
        <fullName evidence="2">Protein SirB1 N-terminal domain-containing protein</fullName>
    </recommendedName>
</protein>
<proteinExistence type="predicted"/>
<dbReference type="EMBL" id="DUZY01000006">
    <property type="protein sequence ID" value="DAD42741.1"/>
    <property type="molecule type" value="Genomic_DNA"/>
</dbReference>
<accession>A0A822ZGE5</accession>
<dbReference type="Pfam" id="PF13369">
    <property type="entry name" value="Transglut_core2"/>
    <property type="match status" value="1"/>
</dbReference>
<name>A0A822ZGE5_NELNU</name>
<organism evidence="3 4">
    <name type="scientific">Nelumbo nucifera</name>
    <name type="common">Sacred lotus</name>
    <dbReference type="NCBI Taxonomy" id="4432"/>
    <lineage>
        <taxon>Eukaryota</taxon>
        <taxon>Viridiplantae</taxon>
        <taxon>Streptophyta</taxon>
        <taxon>Embryophyta</taxon>
        <taxon>Tracheophyta</taxon>
        <taxon>Spermatophyta</taxon>
        <taxon>Magnoliopsida</taxon>
        <taxon>Proteales</taxon>
        <taxon>Nelumbonaceae</taxon>
        <taxon>Nelumbo</taxon>
    </lineage>
</organism>
<feature type="compositionally biased region" description="Low complexity" evidence="1">
    <location>
        <begin position="8"/>
        <end position="25"/>
    </location>
</feature>
<dbReference type="PANTHER" id="PTHR31350:SF29">
    <property type="entry name" value="PROTEIN SIRB1 N-TERMINAL DOMAIN-CONTAINING PROTEIN"/>
    <property type="match status" value="1"/>
</dbReference>
<evidence type="ECO:0000259" key="2">
    <source>
        <dbReference type="Pfam" id="PF13369"/>
    </source>
</evidence>
<evidence type="ECO:0000313" key="3">
    <source>
        <dbReference type="EMBL" id="DAD42741.1"/>
    </source>
</evidence>